<proteinExistence type="predicted"/>
<name>A0AAD9YEW3_COLKA</name>
<accession>A0AAD9YEW3</accession>
<organism evidence="2 3">
    <name type="scientific">Colletotrichum kahawae</name>
    <name type="common">Coffee berry disease fungus</name>
    <dbReference type="NCBI Taxonomy" id="34407"/>
    <lineage>
        <taxon>Eukaryota</taxon>
        <taxon>Fungi</taxon>
        <taxon>Dikarya</taxon>
        <taxon>Ascomycota</taxon>
        <taxon>Pezizomycotina</taxon>
        <taxon>Sordariomycetes</taxon>
        <taxon>Hypocreomycetidae</taxon>
        <taxon>Glomerellales</taxon>
        <taxon>Glomerellaceae</taxon>
        <taxon>Colletotrichum</taxon>
        <taxon>Colletotrichum gloeosporioides species complex</taxon>
    </lineage>
</organism>
<dbReference type="Proteomes" id="UP001281614">
    <property type="component" value="Unassembled WGS sequence"/>
</dbReference>
<reference evidence="2" key="1">
    <citation type="submission" date="2023-02" db="EMBL/GenBank/DDBJ databases">
        <title>Colletotrichum kahawae CIFC_Que2 genome sequencing and assembly.</title>
        <authorList>
            <person name="Baroncelli R."/>
        </authorList>
    </citation>
    <scope>NUCLEOTIDE SEQUENCE</scope>
    <source>
        <strain evidence="2">CIFC_Que2</strain>
    </source>
</reference>
<keyword evidence="3" id="KW-1185">Reference proteome</keyword>
<evidence type="ECO:0000313" key="2">
    <source>
        <dbReference type="EMBL" id="KAK2759292.1"/>
    </source>
</evidence>
<sequence>MCEENASQPNRLSPHQDMTSSLEWLDARTPKLPCPVPDSQDRVKSRGNLQFCDDTAPPLTPSIGRLGHLPLIT</sequence>
<feature type="region of interest" description="Disordered" evidence="1">
    <location>
        <begin position="1"/>
        <end position="42"/>
    </location>
</feature>
<dbReference type="EMBL" id="VYYT01000180">
    <property type="protein sequence ID" value="KAK2759292.1"/>
    <property type="molecule type" value="Genomic_DNA"/>
</dbReference>
<evidence type="ECO:0000256" key="1">
    <source>
        <dbReference type="SAM" id="MobiDB-lite"/>
    </source>
</evidence>
<evidence type="ECO:0000313" key="3">
    <source>
        <dbReference type="Proteomes" id="UP001281614"/>
    </source>
</evidence>
<protein>
    <submittedName>
        <fullName evidence="2">Uncharacterized protein</fullName>
    </submittedName>
</protein>
<gene>
    <name evidence="2" type="ORF">CKAH01_16666</name>
</gene>
<comment type="caution">
    <text evidence="2">The sequence shown here is derived from an EMBL/GenBank/DDBJ whole genome shotgun (WGS) entry which is preliminary data.</text>
</comment>
<dbReference type="AlphaFoldDB" id="A0AAD9YEW3"/>
<feature type="compositionally biased region" description="Polar residues" evidence="1">
    <location>
        <begin position="1"/>
        <end position="22"/>
    </location>
</feature>